<evidence type="ECO:0000313" key="2">
    <source>
        <dbReference type="Proteomes" id="UP000191116"/>
    </source>
</evidence>
<sequence length="252" mass="27878">MSLTPINRSAVSEQMALDLQKSLSIHPNSFECLLFRADLNALEDHTPSKDDVVGNLEAREETFSYSSPVKTRALELPNSDNSSVMLALGDDTDDGETPITMLIQAKSIPEQSVLWYEELVDDSNIKVTLMYVLSANPIGKHGKGGFKYEMVPFDLGSDFLPDKFEVTPDQPLEFLPNPHPVPSLTDVINRLSAAATPEKIAKLRNPVPEVSESDEITEENLNKQARNLQDKVGTVADIFDVFQSDNINDDTD</sequence>
<dbReference type="Proteomes" id="UP000191116">
    <property type="component" value="Unassembled WGS sequence"/>
</dbReference>
<organism evidence="1 2">
    <name type="scientific">Photobacterium toruni</name>
    <dbReference type="NCBI Taxonomy" id="1935446"/>
    <lineage>
        <taxon>Bacteria</taxon>
        <taxon>Pseudomonadati</taxon>
        <taxon>Pseudomonadota</taxon>
        <taxon>Gammaproteobacteria</taxon>
        <taxon>Vibrionales</taxon>
        <taxon>Vibrionaceae</taxon>
        <taxon>Photobacterium</taxon>
    </lineage>
</organism>
<evidence type="ECO:0000313" key="1">
    <source>
        <dbReference type="EMBL" id="SKA52672.1"/>
    </source>
</evidence>
<protein>
    <submittedName>
        <fullName evidence="1">Uncharacterized protein</fullName>
    </submittedName>
</protein>
<gene>
    <name evidence="1" type="ORF">CZ814_03323</name>
</gene>
<name>A0A1T4UIR0_9GAMM</name>
<dbReference type="EMBL" id="FUWP01000025">
    <property type="protein sequence ID" value="SKA52672.1"/>
    <property type="molecule type" value="Genomic_DNA"/>
</dbReference>
<dbReference type="RefSeq" id="WP_080176038.1">
    <property type="nucleotide sequence ID" value="NZ_AP024857.1"/>
</dbReference>
<reference evidence="1 2" key="1">
    <citation type="submission" date="2017-02" db="EMBL/GenBank/DDBJ databases">
        <authorList>
            <person name="Peterson S.W."/>
        </authorList>
    </citation>
    <scope>NUCLEOTIDE SEQUENCE [LARGE SCALE GENOMIC DNA]</scope>
    <source>
        <strain evidence="1 2">CECT 9189</strain>
    </source>
</reference>
<dbReference type="AlphaFoldDB" id="A0A1T4UIR0"/>
<accession>A0A1T4UIR0</accession>
<proteinExistence type="predicted"/>